<dbReference type="Pfam" id="PF13715">
    <property type="entry name" value="CarbopepD_reg_2"/>
    <property type="match status" value="1"/>
</dbReference>
<dbReference type="Proteomes" id="UP000263268">
    <property type="component" value="Unassembled WGS sequence"/>
</dbReference>
<feature type="signal peptide" evidence="1">
    <location>
        <begin position="1"/>
        <end position="20"/>
    </location>
</feature>
<dbReference type="EMBL" id="DPRK01000169">
    <property type="protein sequence ID" value="HCY81966.1"/>
    <property type="molecule type" value="Genomic_DNA"/>
</dbReference>
<dbReference type="SUPFAM" id="SSF56935">
    <property type="entry name" value="Porins"/>
    <property type="match status" value="1"/>
</dbReference>
<evidence type="ECO:0000256" key="1">
    <source>
        <dbReference type="SAM" id="SignalP"/>
    </source>
</evidence>
<gene>
    <name evidence="3" type="ORF">DHV22_10385</name>
</gene>
<reference evidence="3 4" key="1">
    <citation type="journal article" date="2018" name="Nat. Biotechnol.">
        <title>A standardized bacterial taxonomy based on genome phylogeny substantially revises the tree of life.</title>
        <authorList>
            <person name="Parks D.H."/>
            <person name="Chuvochina M."/>
            <person name="Waite D.W."/>
            <person name="Rinke C."/>
            <person name="Skarshewski A."/>
            <person name="Chaumeil P.A."/>
            <person name="Hugenholtz P."/>
        </authorList>
    </citation>
    <scope>NUCLEOTIDE SEQUENCE [LARGE SCALE GENOMIC DNA]</scope>
    <source>
        <strain evidence="3">UBA10227</strain>
    </source>
</reference>
<feature type="chain" id="PRO_5017634139" evidence="1">
    <location>
        <begin position="21"/>
        <end position="936"/>
    </location>
</feature>
<feature type="domain" description="Outer membrane protein beta-barrel" evidence="2">
    <location>
        <begin position="449"/>
        <end position="916"/>
    </location>
</feature>
<dbReference type="SUPFAM" id="SSF49464">
    <property type="entry name" value="Carboxypeptidase regulatory domain-like"/>
    <property type="match status" value="1"/>
</dbReference>
<dbReference type="InterPro" id="IPR008969">
    <property type="entry name" value="CarboxyPept-like_regulatory"/>
</dbReference>
<dbReference type="InterPro" id="IPR041700">
    <property type="entry name" value="OMP_b-brl_3"/>
</dbReference>
<proteinExistence type="predicted"/>
<dbReference type="Pfam" id="PF14905">
    <property type="entry name" value="OMP_b-brl_3"/>
    <property type="match status" value="1"/>
</dbReference>
<organism evidence="3 4">
    <name type="scientific">Xanthomarina gelatinilytica</name>
    <dbReference type="NCBI Taxonomy" id="1137281"/>
    <lineage>
        <taxon>Bacteria</taxon>
        <taxon>Pseudomonadati</taxon>
        <taxon>Bacteroidota</taxon>
        <taxon>Flavobacteriia</taxon>
        <taxon>Flavobacteriales</taxon>
        <taxon>Flavobacteriaceae</taxon>
        <taxon>Xanthomarina</taxon>
    </lineage>
</organism>
<keyword evidence="3" id="KW-0675">Receptor</keyword>
<evidence type="ECO:0000313" key="4">
    <source>
        <dbReference type="Proteomes" id="UP000263268"/>
    </source>
</evidence>
<keyword evidence="1" id="KW-0732">Signal</keyword>
<dbReference type="Gene3D" id="2.60.40.1120">
    <property type="entry name" value="Carboxypeptidase-like, regulatory domain"/>
    <property type="match status" value="1"/>
</dbReference>
<evidence type="ECO:0000313" key="3">
    <source>
        <dbReference type="EMBL" id="HCY81966.1"/>
    </source>
</evidence>
<accession>A0A3D6BRT7</accession>
<evidence type="ECO:0000259" key="2">
    <source>
        <dbReference type="Pfam" id="PF14905"/>
    </source>
</evidence>
<sequence>MKYFLFFIALLCFTVSFSQSNTFEISGTVVSADDKTPLESATVHLERLKDSTVVTYTITDKNGKFFLKDNLSDTTVNLYVSYVGYRTYLKKVTLNQSFIHLNTLELEVNSSALNEVLITSQAPITIKKDTLEFNVKSFKTKKDATVEDLLKELPGVEVDEAGKIKVNGKEVSKILVNGKPFFGDDPTITTKNLTKEIIDKVQIVDSKTKSEAFTGEVTDGEEKTINLTISEEKNKGVFGRVAAGGGTDQRYEFAGMLNYFNNDQRVSFLAGGNNINSPGFSFGEIRKMFGNINSMSVSSNGTFTIDGRTFGGGAGITKSQNAGANYADVIGEKTDISADYFYSGSNSENQTATQRENILPDSRYYTNSTSSSYNDSGSHNANIGFDIEIDSTLLINVDPSFRYSKSQNTYTGYEASLNNSKVLTNESHTNSQVENVATNFSNKLNVTKKFGSKGAYIKAGVDVRVNSRESNDYLTSLTNVYGEDVNNPNNPDYVLTDQTSRDQFTDGNGDTKTLRSNVSYRLPIIDKKLFVNFDYEYSNTKTDDTKSTFDKDAEGYYTIFNQSLSTDFEYTDETSAPGIALSYKTEAFSARIASSYLFRTLGNKDLLRPEFNIERTFKNMQLNSYMNYKLSDKASVYLNYYLQNNPPELQQLQAFADVSDPLNLIVGNPNLEPETSHSFYAGFNAFDFQKKTGIYGYFGGAFTDNKVVSKSIVTEDLERITTYENVNGNYNAYGGVDYSKSIKLDSLRSVKVGFGVYTNIYKNINFNNGVQYASHVNSFTPELDFTFEWKDIFEIRPRYSVRFTNNKYNLDTFEDTQFLFHQLRVRTVWYLPKNFEWRNDIEYNYDPSISSSFQQSAWFWNSTLAYSFMKDKAILTLKAYDLLNQNTNARRTATQNYIQDSQSTVLQRYFMLSFSWKFNSLGKKGETQDDGMFIFD</sequence>
<protein>
    <submittedName>
        <fullName evidence="3">TonB-dependent receptor</fullName>
    </submittedName>
</protein>
<name>A0A3D6BRT7_9FLAO</name>
<dbReference type="AlphaFoldDB" id="A0A3D6BRT7"/>
<comment type="caution">
    <text evidence="3">The sequence shown here is derived from an EMBL/GenBank/DDBJ whole genome shotgun (WGS) entry which is preliminary data.</text>
</comment>